<accession>A0A319DQN1</accession>
<dbReference type="Proteomes" id="UP000247810">
    <property type="component" value="Unassembled WGS sequence"/>
</dbReference>
<name>A0A319DQN1_9EURO</name>
<protein>
    <submittedName>
        <fullName evidence="2">Uncharacterized protein</fullName>
    </submittedName>
</protein>
<evidence type="ECO:0000313" key="3">
    <source>
        <dbReference type="Proteomes" id="UP000247810"/>
    </source>
</evidence>
<dbReference type="EMBL" id="KZ825798">
    <property type="protein sequence ID" value="PYH99936.1"/>
    <property type="molecule type" value="Genomic_DNA"/>
</dbReference>
<evidence type="ECO:0000313" key="2">
    <source>
        <dbReference type="EMBL" id="PYH99936.1"/>
    </source>
</evidence>
<organism evidence="2 3">
    <name type="scientific">Aspergillus ellipticus CBS 707.79</name>
    <dbReference type="NCBI Taxonomy" id="1448320"/>
    <lineage>
        <taxon>Eukaryota</taxon>
        <taxon>Fungi</taxon>
        <taxon>Dikarya</taxon>
        <taxon>Ascomycota</taxon>
        <taxon>Pezizomycotina</taxon>
        <taxon>Eurotiomycetes</taxon>
        <taxon>Eurotiomycetidae</taxon>
        <taxon>Eurotiales</taxon>
        <taxon>Aspergillaceae</taxon>
        <taxon>Aspergillus</taxon>
        <taxon>Aspergillus subgen. Circumdati</taxon>
    </lineage>
</organism>
<keyword evidence="3" id="KW-1185">Reference proteome</keyword>
<feature type="compositionally biased region" description="Polar residues" evidence="1">
    <location>
        <begin position="230"/>
        <end position="242"/>
    </location>
</feature>
<reference evidence="2 3" key="1">
    <citation type="submission" date="2018-02" db="EMBL/GenBank/DDBJ databases">
        <title>The genomes of Aspergillus section Nigri reveals drivers in fungal speciation.</title>
        <authorList>
            <consortium name="DOE Joint Genome Institute"/>
            <person name="Vesth T.C."/>
            <person name="Nybo J."/>
            <person name="Theobald S."/>
            <person name="Brandl J."/>
            <person name="Frisvad J.C."/>
            <person name="Nielsen K.F."/>
            <person name="Lyhne E.K."/>
            <person name="Kogle M.E."/>
            <person name="Kuo A."/>
            <person name="Riley R."/>
            <person name="Clum A."/>
            <person name="Nolan M."/>
            <person name="Lipzen A."/>
            <person name="Salamov A."/>
            <person name="Henrissat B."/>
            <person name="Wiebenga A."/>
            <person name="De vries R.P."/>
            <person name="Grigoriev I.V."/>
            <person name="Mortensen U.H."/>
            <person name="Andersen M.R."/>
            <person name="Baker S.E."/>
        </authorList>
    </citation>
    <scope>NUCLEOTIDE SEQUENCE [LARGE SCALE GENOMIC DNA]</scope>
    <source>
        <strain evidence="2 3">CBS 707.79</strain>
    </source>
</reference>
<dbReference type="VEuPathDB" id="FungiDB:BO71DRAFT_437060"/>
<dbReference type="AlphaFoldDB" id="A0A319DQN1"/>
<feature type="compositionally biased region" description="Polar residues" evidence="1">
    <location>
        <begin position="210"/>
        <end position="219"/>
    </location>
</feature>
<evidence type="ECO:0000256" key="1">
    <source>
        <dbReference type="SAM" id="MobiDB-lite"/>
    </source>
</evidence>
<dbReference type="OrthoDB" id="4510819at2759"/>
<feature type="compositionally biased region" description="Polar residues" evidence="1">
    <location>
        <begin position="165"/>
        <end position="203"/>
    </location>
</feature>
<feature type="compositionally biased region" description="Polar residues" evidence="1">
    <location>
        <begin position="130"/>
        <end position="157"/>
    </location>
</feature>
<feature type="region of interest" description="Disordered" evidence="1">
    <location>
        <begin position="97"/>
        <end position="242"/>
    </location>
</feature>
<proteinExistence type="predicted"/>
<gene>
    <name evidence="2" type="ORF">BO71DRAFT_437060</name>
</gene>
<feature type="compositionally biased region" description="Polar residues" evidence="1">
    <location>
        <begin position="110"/>
        <end position="121"/>
    </location>
</feature>
<sequence length="242" mass="27203">MARNRPSSQPWNDRHYEILLYGALKQIGFEWINFDELANILGKERYSIDTLKFRLKTVKSIYGAVIEDRHDTTQLSLESETASETEAGDIGWMDSDINEEEHTGYPTPATDPSPSYNVSLRRQNHHDRSTNQPSQRNGRQPAASNFSSRAGPNSQQPRRAPGPNPQRSQPPSKPNQQRRQPQTAPTSWQQRQQPPTNSASWQQAPKAYTSWHQNASSHGTYRGSGEQPASGGTRNNNAGKRA</sequence>